<evidence type="ECO:0000313" key="4">
    <source>
        <dbReference type="Proteomes" id="UP001152797"/>
    </source>
</evidence>
<evidence type="ECO:0000313" key="3">
    <source>
        <dbReference type="EMBL" id="CAL4763669.1"/>
    </source>
</evidence>
<name>A0A9P1FJL5_9DINO</name>
<dbReference type="Gene3D" id="1.25.40.20">
    <property type="entry name" value="Ankyrin repeat-containing domain"/>
    <property type="match status" value="1"/>
</dbReference>
<protein>
    <submittedName>
        <fullName evidence="2">Uncharacterized protein</fullName>
    </submittedName>
</protein>
<evidence type="ECO:0000256" key="1">
    <source>
        <dbReference type="SAM" id="SignalP"/>
    </source>
</evidence>
<accession>A0A9P1FJL5</accession>
<gene>
    <name evidence="2" type="ORF">C1SCF055_LOCUS4581</name>
</gene>
<feature type="signal peptide" evidence="1">
    <location>
        <begin position="1"/>
        <end position="19"/>
    </location>
</feature>
<keyword evidence="1" id="KW-0732">Signal</keyword>
<evidence type="ECO:0000313" key="2">
    <source>
        <dbReference type="EMBL" id="CAI3976357.1"/>
    </source>
</evidence>
<dbReference type="AlphaFoldDB" id="A0A9P1FJL5"/>
<reference evidence="2" key="1">
    <citation type="submission" date="2022-10" db="EMBL/GenBank/DDBJ databases">
        <authorList>
            <person name="Chen Y."/>
            <person name="Dougan E. K."/>
            <person name="Chan C."/>
            <person name="Rhodes N."/>
            <person name="Thang M."/>
        </authorList>
    </citation>
    <scope>NUCLEOTIDE SEQUENCE</scope>
</reference>
<reference evidence="3 4" key="2">
    <citation type="submission" date="2024-05" db="EMBL/GenBank/DDBJ databases">
        <authorList>
            <person name="Chen Y."/>
            <person name="Shah S."/>
            <person name="Dougan E. K."/>
            <person name="Thang M."/>
            <person name="Chan C."/>
        </authorList>
    </citation>
    <scope>NUCLEOTIDE SEQUENCE [LARGE SCALE GENOMIC DNA]</scope>
</reference>
<dbReference type="EMBL" id="CAMXCT030000264">
    <property type="protein sequence ID" value="CAL4763669.1"/>
    <property type="molecule type" value="Genomic_DNA"/>
</dbReference>
<organism evidence="2">
    <name type="scientific">Cladocopium goreaui</name>
    <dbReference type="NCBI Taxonomy" id="2562237"/>
    <lineage>
        <taxon>Eukaryota</taxon>
        <taxon>Sar</taxon>
        <taxon>Alveolata</taxon>
        <taxon>Dinophyceae</taxon>
        <taxon>Suessiales</taxon>
        <taxon>Symbiodiniaceae</taxon>
        <taxon>Cladocopium</taxon>
    </lineage>
</organism>
<dbReference type="InterPro" id="IPR036770">
    <property type="entry name" value="Ankyrin_rpt-contain_sf"/>
</dbReference>
<dbReference type="EMBL" id="CAMXCT020000264">
    <property type="protein sequence ID" value="CAL1129732.1"/>
    <property type="molecule type" value="Genomic_DNA"/>
</dbReference>
<sequence length="367" mass="40714">MKSWRVLFVLAVDLVYVSALKSTDLLQRWLPKMGIDEALRLRGQLEFPDQRLALSSSLWALNLVNDLAWAMDLLEILRDALLPFLLPSDMTRFTTTSLQVAQALPLVARRSAAAERPSEGWHLVNYARYAEPKDLDFAWSLLARGSPHQTISDLEFTGIALGAALEAAGRLQHRPDRRRSCLSLVQMLASCNLGWPLGAPAACTYHIQAVTRPILHIPMVHGDVEAVQLLLNSAADAAACDSAGKPLLCHALRNVLCLGDGAREIFSLLLGSAASVPVGLRDAARQHLRSSARYALQRSEPEPTYWWATGGRGLRLCRRLYVEVERAAAGCTPQAPRPGRITRMRHTERRPLRPVRPVLRPVRLCQE</sequence>
<dbReference type="EMBL" id="CAMXCT010000264">
    <property type="protein sequence ID" value="CAI3976357.1"/>
    <property type="molecule type" value="Genomic_DNA"/>
</dbReference>
<feature type="chain" id="PRO_5043272046" evidence="1">
    <location>
        <begin position="20"/>
        <end position="367"/>
    </location>
</feature>
<comment type="caution">
    <text evidence="2">The sequence shown here is derived from an EMBL/GenBank/DDBJ whole genome shotgun (WGS) entry which is preliminary data.</text>
</comment>
<dbReference type="Proteomes" id="UP001152797">
    <property type="component" value="Unassembled WGS sequence"/>
</dbReference>
<keyword evidence="4" id="KW-1185">Reference proteome</keyword>
<proteinExistence type="predicted"/>